<dbReference type="RefSeq" id="WP_166234019.1">
    <property type="nucleotide sequence ID" value="NZ_CP049865.1"/>
</dbReference>
<feature type="domain" description="N-acetyltransferase" evidence="1">
    <location>
        <begin position="25"/>
        <end position="188"/>
    </location>
</feature>
<dbReference type="EMBL" id="CP049865">
    <property type="protein sequence ID" value="QIK72947.1"/>
    <property type="molecule type" value="Genomic_DNA"/>
</dbReference>
<sequence>MRTPPPGLVFRRLEVPTDLEGPAGDDFRAFTAVRNAIYAEIAGNHDEDADPAEILASYRPHEHADKRAWLVELDGEVVGRLAVNFPQEEGSRTSYPFVELLRAVWGRGIGSAALTLLEDLSAENGRPVVQLWAEHPDAPGARITPPTGYGSVPDDHVARFFAHRGYRLEQIERKSVLDLAASAERVAALHEQARAASGGYRVVSWAGTTPPEFVEGYAWMKSRMSTDAPSADLEIDEEAWDAARIAEEDADQEAAGQLVLVTAAVHEVSGELAAFTELVIGPDRGAATLQGDTLVLREHRGHRLGLLVKTASLLEWRRRVPGSPRQLTWNAEENRPMLSINELIGYVPAAYIGAWKKELPAD</sequence>
<evidence type="ECO:0000313" key="3">
    <source>
        <dbReference type="Proteomes" id="UP000501058"/>
    </source>
</evidence>
<dbReference type="CDD" id="cd04301">
    <property type="entry name" value="NAT_SF"/>
    <property type="match status" value="1"/>
</dbReference>
<dbReference type="Proteomes" id="UP000501058">
    <property type="component" value="Chromosome"/>
</dbReference>
<dbReference type="InterPro" id="IPR000182">
    <property type="entry name" value="GNAT_dom"/>
</dbReference>
<dbReference type="SUPFAM" id="SSF55729">
    <property type="entry name" value="Acyl-CoA N-acyltransferases (Nat)"/>
    <property type="match status" value="1"/>
</dbReference>
<gene>
    <name evidence="2" type="ORF">G7070_12565</name>
</gene>
<dbReference type="KEGG" id="prv:G7070_12565"/>
<evidence type="ECO:0000313" key="2">
    <source>
        <dbReference type="EMBL" id="QIK72947.1"/>
    </source>
</evidence>
<dbReference type="GO" id="GO:0016747">
    <property type="term" value="F:acyltransferase activity, transferring groups other than amino-acyl groups"/>
    <property type="evidence" value="ECO:0007669"/>
    <property type="project" value="InterPro"/>
</dbReference>
<keyword evidence="2" id="KW-0808">Transferase</keyword>
<dbReference type="Gene3D" id="3.40.630.30">
    <property type="match status" value="1"/>
</dbReference>
<dbReference type="PROSITE" id="PS51186">
    <property type="entry name" value="GNAT"/>
    <property type="match status" value="1"/>
</dbReference>
<dbReference type="InterPro" id="IPR016181">
    <property type="entry name" value="Acyl_CoA_acyltransferase"/>
</dbReference>
<reference evidence="2 3" key="1">
    <citation type="submission" date="2020-03" db="EMBL/GenBank/DDBJ databases">
        <title>Propioniciclava sp. nov., isolated from Hydrophilus acuminatus.</title>
        <authorList>
            <person name="Hyun D.-W."/>
            <person name="Bae J.-W."/>
        </authorList>
    </citation>
    <scope>NUCLEOTIDE SEQUENCE [LARGE SCALE GENOMIC DNA]</scope>
    <source>
        <strain evidence="2 3">HDW11</strain>
    </source>
</reference>
<protein>
    <submittedName>
        <fullName evidence="2">GNAT family N-acetyltransferase</fullName>
    </submittedName>
</protein>
<dbReference type="AlphaFoldDB" id="A0A6G7Y8K3"/>
<proteinExistence type="predicted"/>
<keyword evidence="3" id="KW-1185">Reference proteome</keyword>
<dbReference type="Pfam" id="PF00583">
    <property type="entry name" value="Acetyltransf_1"/>
    <property type="match status" value="1"/>
</dbReference>
<name>A0A6G7Y8K3_9ACTN</name>
<accession>A0A6G7Y8K3</accession>
<organism evidence="2 3">
    <name type="scientific">Propioniciclava coleopterorum</name>
    <dbReference type="NCBI Taxonomy" id="2714937"/>
    <lineage>
        <taxon>Bacteria</taxon>
        <taxon>Bacillati</taxon>
        <taxon>Actinomycetota</taxon>
        <taxon>Actinomycetes</taxon>
        <taxon>Propionibacteriales</taxon>
        <taxon>Propionibacteriaceae</taxon>
        <taxon>Propioniciclava</taxon>
    </lineage>
</organism>
<evidence type="ECO:0000259" key="1">
    <source>
        <dbReference type="PROSITE" id="PS51186"/>
    </source>
</evidence>